<organism evidence="1 2">
    <name type="scientific">Arctium lappa</name>
    <name type="common">Greater burdock</name>
    <name type="synonym">Lappa major</name>
    <dbReference type="NCBI Taxonomy" id="4217"/>
    <lineage>
        <taxon>Eukaryota</taxon>
        <taxon>Viridiplantae</taxon>
        <taxon>Streptophyta</taxon>
        <taxon>Embryophyta</taxon>
        <taxon>Tracheophyta</taxon>
        <taxon>Spermatophyta</taxon>
        <taxon>Magnoliopsida</taxon>
        <taxon>eudicotyledons</taxon>
        <taxon>Gunneridae</taxon>
        <taxon>Pentapetalae</taxon>
        <taxon>asterids</taxon>
        <taxon>campanulids</taxon>
        <taxon>Asterales</taxon>
        <taxon>Asteraceae</taxon>
        <taxon>Carduoideae</taxon>
        <taxon>Cardueae</taxon>
        <taxon>Arctiinae</taxon>
        <taxon>Arctium</taxon>
    </lineage>
</organism>
<evidence type="ECO:0000313" key="2">
    <source>
        <dbReference type="Proteomes" id="UP001055879"/>
    </source>
</evidence>
<accession>A0ACB8Y237</accession>
<reference evidence="2" key="1">
    <citation type="journal article" date="2022" name="Mol. Ecol. Resour.">
        <title>The genomes of chicory, endive, great burdock and yacon provide insights into Asteraceae palaeo-polyploidization history and plant inulin production.</title>
        <authorList>
            <person name="Fan W."/>
            <person name="Wang S."/>
            <person name="Wang H."/>
            <person name="Wang A."/>
            <person name="Jiang F."/>
            <person name="Liu H."/>
            <person name="Zhao H."/>
            <person name="Xu D."/>
            <person name="Zhang Y."/>
        </authorList>
    </citation>
    <scope>NUCLEOTIDE SEQUENCE [LARGE SCALE GENOMIC DNA]</scope>
    <source>
        <strain evidence="2">cv. Niubang</strain>
    </source>
</reference>
<sequence>MVNTWNRPEGHEATTSTADQPWVTVVEEPSRLNEVLGGRTEHIPQRNLETSEPIMEEVTAETRMMDRMMFAMNKAMAQQQELFLKLQEDRNTNNRRHETVAKNVVVDGSGVPEMRSPLKVP</sequence>
<proteinExistence type="predicted"/>
<gene>
    <name evidence="1" type="ORF">L6452_36926</name>
</gene>
<dbReference type="Proteomes" id="UP001055879">
    <property type="component" value="Linkage Group LG14"/>
</dbReference>
<keyword evidence="2" id="KW-1185">Reference proteome</keyword>
<comment type="caution">
    <text evidence="1">The sequence shown here is derived from an EMBL/GenBank/DDBJ whole genome shotgun (WGS) entry which is preliminary data.</text>
</comment>
<protein>
    <submittedName>
        <fullName evidence="1">Uncharacterized protein</fullName>
    </submittedName>
</protein>
<dbReference type="EMBL" id="CM042060">
    <property type="protein sequence ID" value="KAI3677660.1"/>
    <property type="molecule type" value="Genomic_DNA"/>
</dbReference>
<reference evidence="1 2" key="2">
    <citation type="journal article" date="2022" name="Mol. Ecol. Resour.">
        <title>The genomes of chicory, endive, great burdock and yacon provide insights into Asteraceae paleo-polyploidization history and plant inulin production.</title>
        <authorList>
            <person name="Fan W."/>
            <person name="Wang S."/>
            <person name="Wang H."/>
            <person name="Wang A."/>
            <person name="Jiang F."/>
            <person name="Liu H."/>
            <person name="Zhao H."/>
            <person name="Xu D."/>
            <person name="Zhang Y."/>
        </authorList>
    </citation>
    <scope>NUCLEOTIDE SEQUENCE [LARGE SCALE GENOMIC DNA]</scope>
    <source>
        <strain evidence="2">cv. Niubang</strain>
    </source>
</reference>
<evidence type="ECO:0000313" key="1">
    <source>
        <dbReference type="EMBL" id="KAI3677660.1"/>
    </source>
</evidence>
<name>A0ACB8Y237_ARCLA</name>